<feature type="compositionally biased region" description="Basic and acidic residues" evidence="1">
    <location>
        <begin position="561"/>
        <end position="579"/>
    </location>
</feature>
<feature type="transmembrane region" description="Helical" evidence="2">
    <location>
        <begin position="407"/>
        <end position="427"/>
    </location>
</feature>
<accession>A0A9W9AXK5</accession>
<dbReference type="EMBL" id="JANVFS010000004">
    <property type="protein sequence ID" value="KAJ4492778.1"/>
    <property type="molecule type" value="Genomic_DNA"/>
</dbReference>
<feature type="region of interest" description="Disordered" evidence="1">
    <location>
        <begin position="730"/>
        <end position="794"/>
    </location>
</feature>
<keyword evidence="2" id="KW-1133">Transmembrane helix</keyword>
<reference evidence="4" key="1">
    <citation type="submission" date="2022-08" db="EMBL/GenBank/DDBJ databases">
        <authorList>
            <consortium name="DOE Joint Genome Institute"/>
            <person name="Min B."/>
            <person name="Riley R."/>
            <person name="Sierra-Patev S."/>
            <person name="Naranjo-Ortiz M."/>
            <person name="Looney B."/>
            <person name="Konkel Z."/>
            <person name="Slot J.C."/>
            <person name="Sakamoto Y."/>
            <person name="Steenwyk J.L."/>
            <person name="Rokas A."/>
            <person name="Carro J."/>
            <person name="Camarero S."/>
            <person name="Ferreira P."/>
            <person name="Molpeceres G."/>
            <person name="Ruiz-Duenas F.J."/>
            <person name="Serrano A."/>
            <person name="Henrissat B."/>
            <person name="Drula E."/>
            <person name="Hughes K.W."/>
            <person name="Mata J.L."/>
            <person name="Ishikawa N.K."/>
            <person name="Vargas-Isla R."/>
            <person name="Ushijima S."/>
            <person name="Smith C.A."/>
            <person name="Ahrendt S."/>
            <person name="Andreopoulos W."/>
            <person name="He G."/>
            <person name="Labutti K."/>
            <person name="Lipzen A."/>
            <person name="Ng V."/>
            <person name="Sandor L."/>
            <person name="Barry K."/>
            <person name="Martinez A.T."/>
            <person name="Xiao Y."/>
            <person name="Gibbons J.G."/>
            <person name="Terashima K."/>
            <person name="Hibbett D.S."/>
            <person name="Grigoriev I.V."/>
        </authorList>
    </citation>
    <scope>NUCLEOTIDE SEQUENCE</scope>
    <source>
        <strain evidence="4">Sp2 HRB7682 ss15</strain>
    </source>
</reference>
<feature type="compositionally biased region" description="Low complexity" evidence="1">
    <location>
        <begin position="105"/>
        <end position="343"/>
    </location>
</feature>
<feature type="region of interest" description="Disordered" evidence="1">
    <location>
        <begin position="555"/>
        <end position="606"/>
    </location>
</feature>
<comment type="caution">
    <text evidence="4">The sequence shown here is derived from an EMBL/GenBank/DDBJ whole genome shotgun (WGS) entry which is preliminary data.</text>
</comment>
<name>A0A9W9AXK5_9AGAR</name>
<keyword evidence="2" id="KW-0472">Membrane</keyword>
<feature type="compositionally biased region" description="Basic and acidic residues" evidence="1">
    <location>
        <begin position="760"/>
        <end position="775"/>
    </location>
</feature>
<evidence type="ECO:0000256" key="3">
    <source>
        <dbReference type="SAM" id="SignalP"/>
    </source>
</evidence>
<feature type="compositionally biased region" description="Polar residues" evidence="1">
    <location>
        <begin position="776"/>
        <end position="794"/>
    </location>
</feature>
<proteinExistence type="predicted"/>
<feature type="signal peptide" evidence="3">
    <location>
        <begin position="1"/>
        <end position="29"/>
    </location>
</feature>
<keyword evidence="2" id="KW-0812">Transmembrane</keyword>
<organism evidence="4 5">
    <name type="scientific">Lentinula lateritia</name>
    <dbReference type="NCBI Taxonomy" id="40482"/>
    <lineage>
        <taxon>Eukaryota</taxon>
        <taxon>Fungi</taxon>
        <taxon>Dikarya</taxon>
        <taxon>Basidiomycota</taxon>
        <taxon>Agaricomycotina</taxon>
        <taxon>Agaricomycetes</taxon>
        <taxon>Agaricomycetidae</taxon>
        <taxon>Agaricales</taxon>
        <taxon>Marasmiineae</taxon>
        <taxon>Omphalotaceae</taxon>
        <taxon>Lentinula</taxon>
    </lineage>
</organism>
<feature type="region of interest" description="Disordered" evidence="1">
    <location>
        <begin position="76"/>
        <end position="396"/>
    </location>
</feature>
<dbReference type="Proteomes" id="UP001150238">
    <property type="component" value="Unassembled WGS sequence"/>
</dbReference>
<feature type="compositionally biased region" description="Low complexity" evidence="1">
    <location>
        <begin position="844"/>
        <end position="865"/>
    </location>
</feature>
<evidence type="ECO:0000256" key="1">
    <source>
        <dbReference type="SAM" id="MobiDB-lite"/>
    </source>
</evidence>
<feature type="chain" id="PRO_5040727340" evidence="3">
    <location>
        <begin position="30"/>
        <end position="930"/>
    </location>
</feature>
<feature type="compositionally biased region" description="Polar residues" evidence="1">
    <location>
        <begin position="730"/>
        <end position="746"/>
    </location>
</feature>
<feature type="compositionally biased region" description="Low complexity" evidence="1">
    <location>
        <begin position="582"/>
        <end position="591"/>
    </location>
</feature>
<feature type="compositionally biased region" description="Low complexity" evidence="1">
    <location>
        <begin position="351"/>
        <end position="386"/>
    </location>
</feature>
<dbReference type="AlphaFoldDB" id="A0A9W9AXK5"/>
<evidence type="ECO:0000256" key="2">
    <source>
        <dbReference type="SAM" id="Phobius"/>
    </source>
</evidence>
<evidence type="ECO:0000313" key="5">
    <source>
        <dbReference type="Proteomes" id="UP001150238"/>
    </source>
</evidence>
<protein>
    <submittedName>
        <fullName evidence="4">Uncharacterized protein</fullName>
    </submittedName>
</protein>
<feature type="compositionally biased region" description="Low complexity" evidence="1">
    <location>
        <begin position="76"/>
        <end position="98"/>
    </location>
</feature>
<feature type="region of interest" description="Disordered" evidence="1">
    <location>
        <begin position="475"/>
        <end position="494"/>
    </location>
</feature>
<gene>
    <name evidence="4" type="ORF">C8J55DRAFT_602739</name>
</gene>
<keyword evidence="3" id="KW-0732">Signal</keyword>
<sequence length="930" mass="97668">MNMDKGITLFRNILTFTFLLSLFLHRVEGETLGQTWKAGASITPIARCQEDIGYLLPRDSSNSLVNAPLTFPLTTDSTSTTPAFTSTSTITSSASSTVVPPPSFPITSTRSVPSFTPTSSSTITSPVSTSTDSTAPSSSETQSSSSSSMTSSETSSSSQSTSISSSTTPPSSTLSSSSVSLTSTSPPASTSTSPPLSSTQFTTGTSSTTIQSTSALSPSTSAPSTQSITGTSSPATPNHTSSSSSSNLSPSGTTSSPTLTSSPVSSTISQSSNGGTSTSSTSSATQSVSIVSGSQSMSISDTSSSGTISSSQTFSTTSSPVVTGSFSATSSGSSAPAHSSGIISGTGTGPGTSENLSTTGSGSSTLSTGSTPSRTSSAPASSSSGVSGIGSGSGAGLSRHPNHLSTILSIILPLIFLLFLISSFYLCRRRQLRRGMNVFGQRLELGETPAAWWRLAEPGNDIPTSSNREPGLIKTSNEEKRWHQNQNEVPSSSEKRSVYAIAASVVGRVGVPNNLSHNNNLDALFSDDEKEGLNNNFERGRRTRGGPISTLAASVAKRTHLPLDRQNHRSGSDDRELEHTLPPSSSSTPTSHSPPPSSHFSPSRNHTPFPSFPFTFYRASNSSSRNGSISPVQDVPATASVTDTDVSDQISYLEPVSHNRLIDVLDTEVQIPDQRGYIPIVRTDTRDTTGSSTYSASGMEYIPFMRRDTETDSYVQTAPITPSTRSLNLTRTHTSQSGKSNIVDTQPSPPYENASGIIRASRDSLHSRDTHDSRNTRNTYATQSTVDTTSSLTFAQPKVIRMPASHGNETTLKDETREIPLITSTFHYSPDPEDESDIAVGPRPSSNGFSAPSSSSKNPFNPSHPLFQPGPPNFADQGNLEGDSFFRTLEWRRRALAYADGTGQRPSLMEAVEVYFSSNSITTDSSPGSL</sequence>
<reference evidence="4" key="2">
    <citation type="journal article" date="2023" name="Proc. Natl. Acad. Sci. U.S.A.">
        <title>A global phylogenomic analysis of the shiitake genus Lentinula.</title>
        <authorList>
            <person name="Sierra-Patev S."/>
            <person name="Min B."/>
            <person name="Naranjo-Ortiz M."/>
            <person name="Looney B."/>
            <person name="Konkel Z."/>
            <person name="Slot J.C."/>
            <person name="Sakamoto Y."/>
            <person name="Steenwyk J.L."/>
            <person name="Rokas A."/>
            <person name="Carro J."/>
            <person name="Camarero S."/>
            <person name="Ferreira P."/>
            <person name="Molpeceres G."/>
            <person name="Ruiz-Duenas F.J."/>
            <person name="Serrano A."/>
            <person name="Henrissat B."/>
            <person name="Drula E."/>
            <person name="Hughes K.W."/>
            <person name="Mata J.L."/>
            <person name="Ishikawa N.K."/>
            <person name="Vargas-Isla R."/>
            <person name="Ushijima S."/>
            <person name="Smith C.A."/>
            <person name="Donoghue J."/>
            <person name="Ahrendt S."/>
            <person name="Andreopoulos W."/>
            <person name="He G."/>
            <person name="LaButti K."/>
            <person name="Lipzen A."/>
            <person name="Ng V."/>
            <person name="Riley R."/>
            <person name="Sandor L."/>
            <person name="Barry K."/>
            <person name="Martinez A.T."/>
            <person name="Xiao Y."/>
            <person name="Gibbons J.G."/>
            <person name="Terashima K."/>
            <person name="Grigoriev I.V."/>
            <person name="Hibbett D."/>
        </authorList>
    </citation>
    <scope>NUCLEOTIDE SEQUENCE</scope>
    <source>
        <strain evidence="4">Sp2 HRB7682 ss15</strain>
    </source>
</reference>
<feature type="region of interest" description="Disordered" evidence="1">
    <location>
        <begin position="824"/>
        <end position="878"/>
    </location>
</feature>
<evidence type="ECO:0000313" key="4">
    <source>
        <dbReference type="EMBL" id="KAJ4492778.1"/>
    </source>
</evidence>